<comment type="catalytic activity">
    <reaction evidence="3">
        <text>alpha-D-glucosamine 6-phosphate + H2O = beta-D-fructose 6-phosphate + NH4(+)</text>
        <dbReference type="Rhea" id="RHEA:12172"/>
        <dbReference type="ChEBI" id="CHEBI:15377"/>
        <dbReference type="ChEBI" id="CHEBI:28938"/>
        <dbReference type="ChEBI" id="CHEBI:57634"/>
        <dbReference type="ChEBI" id="CHEBI:75989"/>
        <dbReference type="EC" id="3.5.99.6"/>
    </reaction>
</comment>
<sequence length="234" mass="25399">MKVITVSNQVEGGSLAFSLLKEALDAGAKTLGLATGSSPLTFYKEIVESDLDLSNIISFNLDEYVGLPVEHEQSYHHFMQKHLFVAKPFKETFLPSGLAEDLTAEIKRYEEALAEHPIDFQILGIGRNGHIGFNEPGTAFDSRTHIVDLAENTIDANSRFFSSSQEVPRQALSMGIASIMASKQIVLMAYGFEKAQAVTQMVEGPITTAVPASILQKHSNVTIIADQAAASKLS</sequence>
<dbReference type="Proteomes" id="UP001595901">
    <property type="component" value="Unassembled WGS sequence"/>
</dbReference>
<evidence type="ECO:0000256" key="2">
    <source>
        <dbReference type="ARBA" id="ARBA00023277"/>
    </source>
</evidence>
<dbReference type="HAMAP" id="MF_01241">
    <property type="entry name" value="GlcN6P_deamin"/>
    <property type="match status" value="1"/>
</dbReference>
<dbReference type="InterPro" id="IPR006148">
    <property type="entry name" value="Glc/Gal-6P_isomerase"/>
</dbReference>
<dbReference type="Pfam" id="PF01182">
    <property type="entry name" value="Glucosamine_iso"/>
    <property type="match status" value="1"/>
</dbReference>
<dbReference type="Gene3D" id="3.40.50.1360">
    <property type="match status" value="1"/>
</dbReference>
<dbReference type="EC" id="3.5.99.6" evidence="3"/>
<comment type="caution">
    <text evidence="3">Lacks conserved residue(s) required for the propagation of feature annotation.</text>
</comment>
<name>A0ABV8D362_9STRE</name>
<dbReference type="PANTHER" id="PTHR11280">
    <property type="entry name" value="GLUCOSAMINE-6-PHOSPHATE ISOMERASE"/>
    <property type="match status" value="1"/>
</dbReference>
<gene>
    <name evidence="3 5" type="primary">nagB</name>
    <name evidence="5" type="ORF">ACFOSE_08905</name>
</gene>
<dbReference type="RefSeq" id="WP_380432577.1">
    <property type="nucleotide sequence ID" value="NZ_JBHSAC010000075.1"/>
</dbReference>
<feature type="active site" description="For ring-opening step" evidence="3">
    <location>
        <position position="128"/>
    </location>
</feature>
<keyword evidence="2 3" id="KW-0119">Carbohydrate metabolism</keyword>
<feature type="active site" description="For ring-opening step" evidence="3">
    <location>
        <position position="135"/>
    </location>
</feature>
<dbReference type="NCBIfam" id="TIGR00502">
    <property type="entry name" value="nagB"/>
    <property type="match status" value="1"/>
</dbReference>
<evidence type="ECO:0000256" key="1">
    <source>
        <dbReference type="ARBA" id="ARBA00022801"/>
    </source>
</evidence>
<dbReference type="InterPro" id="IPR004547">
    <property type="entry name" value="Glucosamine6P_isomerase"/>
</dbReference>
<dbReference type="SUPFAM" id="SSF100950">
    <property type="entry name" value="NagB/RpiA/CoA transferase-like"/>
    <property type="match status" value="1"/>
</dbReference>
<dbReference type="EMBL" id="JBHSAC010000075">
    <property type="protein sequence ID" value="MFC3932866.1"/>
    <property type="molecule type" value="Genomic_DNA"/>
</dbReference>
<accession>A0ABV8D362</accession>
<keyword evidence="6" id="KW-1185">Reference proteome</keyword>
<evidence type="ECO:0000313" key="6">
    <source>
        <dbReference type="Proteomes" id="UP001595901"/>
    </source>
</evidence>
<dbReference type="PANTHER" id="PTHR11280:SF5">
    <property type="entry name" value="GLUCOSAMINE-6-PHOSPHATE ISOMERASE"/>
    <property type="match status" value="1"/>
</dbReference>
<evidence type="ECO:0000259" key="4">
    <source>
        <dbReference type="Pfam" id="PF01182"/>
    </source>
</evidence>
<proteinExistence type="inferred from homology"/>
<dbReference type="CDD" id="cd01399">
    <property type="entry name" value="GlcN6P_deaminase"/>
    <property type="match status" value="1"/>
</dbReference>
<keyword evidence="1 3" id="KW-0378">Hydrolase</keyword>
<comment type="pathway">
    <text evidence="3">Amino-sugar metabolism; N-acetylneuraminate degradation; D-fructose 6-phosphate from N-acetylneuraminate: step 5/5.</text>
</comment>
<organism evidence="5 6">
    <name type="scientific">Streptococcus dentapri</name>
    <dbReference type="NCBI Taxonomy" id="573564"/>
    <lineage>
        <taxon>Bacteria</taxon>
        <taxon>Bacillati</taxon>
        <taxon>Bacillota</taxon>
        <taxon>Bacilli</taxon>
        <taxon>Lactobacillales</taxon>
        <taxon>Streptococcaceae</taxon>
        <taxon>Streptococcus</taxon>
    </lineage>
</organism>
<evidence type="ECO:0000256" key="3">
    <source>
        <dbReference type="HAMAP-Rule" id="MF_01241"/>
    </source>
</evidence>
<comment type="function">
    <text evidence="3">Catalyzes the reversible isomerization-deamination of glucosamine 6-phosphate (GlcN6P) to form fructose 6-phosphate (Fru6P) and ammonium ion.</text>
</comment>
<feature type="active site" description="Proton acceptor; for ring-opening step" evidence="3">
    <location>
        <position position="130"/>
    </location>
</feature>
<feature type="active site" description="Proton acceptor; for enolization step" evidence="3">
    <location>
        <position position="62"/>
    </location>
</feature>
<feature type="domain" description="Glucosamine/galactosamine-6-phosphate isomerase" evidence="4">
    <location>
        <begin position="20"/>
        <end position="221"/>
    </location>
</feature>
<dbReference type="GO" id="GO:0004342">
    <property type="term" value="F:glucosamine-6-phosphate deaminase activity"/>
    <property type="evidence" value="ECO:0007669"/>
    <property type="project" value="UniProtKB-EC"/>
</dbReference>
<reference evidence="6" key="1">
    <citation type="journal article" date="2019" name="Int. J. Syst. Evol. Microbiol.">
        <title>The Global Catalogue of Microorganisms (GCM) 10K type strain sequencing project: providing services to taxonomists for standard genome sequencing and annotation.</title>
        <authorList>
            <consortium name="The Broad Institute Genomics Platform"/>
            <consortium name="The Broad Institute Genome Sequencing Center for Infectious Disease"/>
            <person name="Wu L."/>
            <person name="Ma J."/>
        </authorList>
    </citation>
    <scope>NUCLEOTIDE SEQUENCE [LARGE SCALE GENOMIC DNA]</scope>
    <source>
        <strain evidence="6">CCUG 58728</strain>
    </source>
</reference>
<comment type="caution">
    <text evidence="5">The sequence shown here is derived from an EMBL/GenBank/DDBJ whole genome shotgun (WGS) entry which is preliminary data.</text>
</comment>
<comment type="similarity">
    <text evidence="3">Belongs to the glucosamine/galactosamine-6-phosphate isomerase family. NagB subfamily.</text>
</comment>
<protein>
    <recommendedName>
        <fullName evidence="3">Glucosamine-6-phosphate deaminase</fullName>
        <ecNumber evidence="3">3.5.99.6</ecNumber>
    </recommendedName>
    <alternativeName>
        <fullName evidence="3">GlcN6P deaminase</fullName>
        <shortName evidence="3">GNPDA</shortName>
    </alternativeName>
    <alternativeName>
        <fullName evidence="3">Glucosamine-6-phosphate isomerase</fullName>
    </alternativeName>
</protein>
<evidence type="ECO:0000313" key="5">
    <source>
        <dbReference type="EMBL" id="MFC3932866.1"/>
    </source>
</evidence>
<dbReference type="InterPro" id="IPR037171">
    <property type="entry name" value="NagB/RpiA_transferase-like"/>
</dbReference>